<dbReference type="GO" id="GO:0003677">
    <property type="term" value="F:DNA binding"/>
    <property type="evidence" value="ECO:0007669"/>
    <property type="project" value="UniProtKB-KW"/>
</dbReference>
<sequence>MALGGRIRSIRKSKKMTLADLAGGEITKGMMSLIENGKSKPSMETLQHIARTLDVSVSHLMQEGDDVWTESILEYEGFTDNFNFPYAFIEEEILKNLDKVAQNSRGMEVYNILRMYYRMKGKHEIADEYPARVDAFLEGRTVKNASAKYYRNIFELELTYFQEDYQEVVDGYRDDMYIRPLAQHPIDRIIMAVRSSVYPLSLHHLGREEEARAEFEKIEETIEDISDSVFTKEFYMIKDIIFEK</sequence>
<evidence type="ECO:0000313" key="4">
    <source>
        <dbReference type="Proteomes" id="UP000823989"/>
    </source>
</evidence>
<protein>
    <submittedName>
        <fullName evidence="3">Helix-turn-helix domain-containing protein</fullName>
    </submittedName>
</protein>
<dbReference type="EMBL" id="DXHR01000031">
    <property type="protein sequence ID" value="HIW13350.1"/>
    <property type="molecule type" value="Genomic_DNA"/>
</dbReference>
<evidence type="ECO:0000259" key="2">
    <source>
        <dbReference type="PROSITE" id="PS50943"/>
    </source>
</evidence>
<dbReference type="InterPro" id="IPR010982">
    <property type="entry name" value="Lambda_DNA-bd_dom_sf"/>
</dbReference>
<comment type="caution">
    <text evidence="3">The sequence shown here is derived from an EMBL/GenBank/DDBJ whole genome shotgun (WGS) entry which is preliminary data.</text>
</comment>
<dbReference type="Pfam" id="PF01381">
    <property type="entry name" value="HTH_3"/>
    <property type="match status" value="1"/>
</dbReference>
<feature type="domain" description="HTH cro/C1-type" evidence="2">
    <location>
        <begin position="7"/>
        <end position="60"/>
    </location>
</feature>
<dbReference type="CDD" id="cd00093">
    <property type="entry name" value="HTH_XRE"/>
    <property type="match status" value="1"/>
</dbReference>
<dbReference type="SUPFAM" id="SSF47413">
    <property type="entry name" value="lambda repressor-like DNA-binding domains"/>
    <property type="match status" value="1"/>
</dbReference>
<dbReference type="PANTHER" id="PTHR46797">
    <property type="entry name" value="HTH-TYPE TRANSCRIPTIONAL REGULATOR"/>
    <property type="match status" value="1"/>
</dbReference>
<dbReference type="Proteomes" id="UP000823989">
    <property type="component" value="Unassembled WGS sequence"/>
</dbReference>
<dbReference type="GO" id="GO:0005829">
    <property type="term" value="C:cytosol"/>
    <property type="evidence" value="ECO:0007669"/>
    <property type="project" value="TreeGrafter"/>
</dbReference>
<evidence type="ECO:0000313" key="3">
    <source>
        <dbReference type="EMBL" id="HIW13350.1"/>
    </source>
</evidence>
<evidence type="ECO:0000256" key="1">
    <source>
        <dbReference type="ARBA" id="ARBA00023125"/>
    </source>
</evidence>
<dbReference type="AlphaFoldDB" id="A0A9D1QJJ0"/>
<proteinExistence type="predicted"/>
<keyword evidence="1" id="KW-0238">DNA-binding</keyword>
<gene>
    <name evidence="3" type="ORF">H9891_09390</name>
</gene>
<reference evidence="3" key="2">
    <citation type="submission" date="2021-04" db="EMBL/GenBank/DDBJ databases">
        <authorList>
            <person name="Gilroy R."/>
        </authorList>
    </citation>
    <scope>NUCLEOTIDE SEQUENCE</scope>
    <source>
        <strain evidence="3">ChiHjej13B12-752</strain>
    </source>
</reference>
<accession>A0A9D1QJJ0</accession>
<name>A0A9D1QJJ0_9STAP</name>
<dbReference type="PANTHER" id="PTHR46797:SF1">
    <property type="entry name" value="METHYLPHOSPHONATE SYNTHASE"/>
    <property type="match status" value="1"/>
</dbReference>
<dbReference type="SMART" id="SM00530">
    <property type="entry name" value="HTH_XRE"/>
    <property type="match status" value="1"/>
</dbReference>
<dbReference type="GO" id="GO:0003700">
    <property type="term" value="F:DNA-binding transcription factor activity"/>
    <property type="evidence" value="ECO:0007669"/>
    <property type="project" value="TreeGrafter"/>
</dbReference>
<organism evidence="3 4">
    <name type="scientific">Candidatus Salinicoccus stercoripullorum</name>
    <dbReference type="NCBI Taxonomy" id="2838756"/>
    <lineage>
        <taxon>Bacteria</taxon>
        <taxon>Bacillati</taxon>
        <taxon>Bacillota</taxon>
        <taxon>Bacilli</taxon>
        <taxon>Bacillales</taxon>
        <taxon>Staphylococcaceae</taxon>
        <taxon>Salinicoccus</taxon>
    </lineage>
</organism>
<reference evidence="3" key="1">
    <citation type="journal article" date="2021" name="PeerJ">
        <title>Extensive microbial diversity within the chicken gut microbiome revealed by metagenomics and culture.</title>
        <authorList>
            <person name="Gilroy R."/>
            <person name="Ravi A."/>
            <person name="Getino M."/>
            <person name="Pursley I."/>
            <person name="Horton D.L."/>
            <person name="Alikhan N.F."/>
            <person name="Baker D."/>
            <person name="Gharbi K."/>
            <person name="Hall N."/>
            <person name="Watson M."/>
            <person name="Adriaenssens E.M."/>
            <person name="Foster-Nyarko E."/>
            <person name="Jarju S."/>
            <person name="Secka A."/>
            <person name="Antonio M."/>
            <person name="Oren A."/>
            <person name="Chaudhuri R.R."/>
            <person name="La Ragione R."/>
            <person name="Hildebrand F."/>
            <person name="Pallen M.J."/>
        </authorList>
    </citation>
    <scope>NUCLEOTIDE SEQUENCE</scope>
    <source>
        <strain evidence="3">ChiHjej13B12-752</strain>
    </source>
</reference>
<dbReference type="Gene3D" id="1.10.260.40">
    <property type="entry name" value="lambda repressor-like DNA-binding domains"/>
    <property type="match status" value="1"/>
</dbReference>
<dbReference type="PROSITE" id="PS50943">
    <property type="entry name" value="HTH_CROC1"/>
    <property type="match status" value="1"/>
</dbReference>
<dbReference type="InterPro" id="IPR050807">
    <property type="entry name" value="TransReg_Diox_bact_type"/>
</dbReference>
<dbReference type="InterPro" id="IPR001387">
    <property type="entry name" value="Cro/C1-type_HTH"/>
</dbReference>